<feature type="signal peptide" evidence="2">
    <location>
        <begin position="1"/>
        <end position="19"/>
    </location>
</feature>
<proteinExistence type="predicted"/>
<evidence type="ECO:0000313" key="3">
    <source>
        <dbReference type="Proteomes" id="UP000887578"/>
    </source>
</evidence>
<keyword evidence="1" id="KW-0472">Membrane</keyword>
<keyword evidence="3" id="KW-1185">Reference proteome</keyword>
<sequence length="145" mass="15552">MQGFVAVLLLVIVTCNVFGENIAKKEFDKELVMSNAVKHLTSSNGDATCPAGLIDDMHAKCGYPSTSCSSDQKLLDCGIGVVRKECNNVGSGDIQGFCDGFDRGLRQQGISCDLKCNSASSFFVTGSVIAIVLFKMFFEKLISSF</sequence>
<evidence type="ECO:0000313" key="4">
    <source>
        <dbReference type="WBParaSite" id="PDA_v2.g23892.t1"/>
    </source>
</evidence>
<reference evidence="4" key="1">
    <citation type="submission" date="2022-11" db="UniProtKB">
        <authorList>
            <consortium name="WormBaseParasite"/>
        </authorList>
    </citation>
    <scope>IDENTIFICATION</scope>
</reference>
<keyword evidence="2" id="KW-0732">Signal</keyword>
<dbReference type="Proteomes" id="UP000887578">
    <property type="component" value="Unplaced"/>
</dbReference>
<organism evidence="3 4">
    <name type="scientific">Panagrolaimus davidi</name>
    <dbReference type="NCBI Taxonomy" id="227884"/>
    <lineage>
        <taxon>Eukaryota</taxon>
        <taxon>Metazoa</taxon>
        <taxon>Ecdysozoa</taxon>
        <taxon>Nematoda</taxon>
        <taxon>Chromadorea</taxon>
        <taxon>Rhabditida</taxon>
        <taxon>Tylenchina</taxon>
        <taxon>Panagrolaimomorpha</taxon>
        <taxon>Panagrolaimoidea</taxon>
        <taxon>Panagrolaimidae</taxon>
        <taxon>Panagrolaimus</taxon>
    </lineage>
</organism>
<evidence type="ECO:0000256" key="2">
    <source>
        <dbReference type="SAM" id="SignalP"/>
    </source>
</evidence>
<keyword evidence="1" id="KW-1133">Transmembrane helix</keyword>
<evidence type="ECO:0000256" key="1">
    <source>
        <dbReference type="SAM" id="Phobius"/>
    </source>
</evidence>
<accession>A0A914PYH9</accession>
<name>A0A914PYH9_9BILA</name>
<feature type="transmembrane region" description="Helical" evidence="1">
    <location>
        <begin position="119"/>
        <end position="138"/>
    </location>
</feature>
<dbReference type="WBParaSite" id="PDA_v2.g23892.t1">
    <property type="protein sequence ID" value="PDA_v2.g23892.t1"/>
    <property type="gene ID" value="PDA_v2.g23892"/>
</dbReference>
<dbReference type="AlphaFoldDB" id="A0A914PYH9"/>
<feature type="chain" id="PRO_5037862949" evidence="2">
    <location>
        <begin position="20"/>
        <end position="145"/>
    </location>
</feature>
<protein>
    <submittedName>
        <fullName evidence="4">Transmembrane protein</fullName>
    </submittedName>
</protein>
<keyword evidence="1" id="KW-0812">Transmembrane</keyword>